<dbReference type="Gene3D" id="3.30.565.10">
    <property type="entry name" value="Histidine kinase-like ATPase, C-terminal domain"/>
    <property type="match status" value="1"/>
</dbReference>
<dbReference type="EMBL" id="VFIY01000015">
    <property type="protein sequence ID" value="TPD59196.1"/>
    <property type="molecule type" value="Genomic_DNA"/>
</dbReference>
<sequence>MTVVIFKNAGLSPEELDIVLGEDWLRVKQTDNMKEAIDMLLDTCSREQEPKLAILLSDQSLHEVGHQLIRQLDETKVLRTVPLVVVIDDEESYDRLRKEYSGSLYWLHKPFRMISLTSILNSALEDYLQRKKLRHEVKSRESVIGYIQKGTFRLKNFPDAEKTATMLSLSCPEPDRIALGLFELLANAIEHGNLGITFDEKRRFLETGTYREELDRRMALPENRDKFVEVEFELTNNEVVFRITDQGNGFDVENYISAKIEPTPLPLGRGIALARETSFDTLEYLGKGNIVRATARF</sequence>
<keyword evidence="1" id="KW-0067">ATP-binding</keyword>
<dbReference type="OrthoDB" id="5456285at2"/>
<dbReference type="AlphaFoldDB" id="A0A501PH58"/>
<organism evidence="1 2">
    <name type="scientific">Emcibacter nanhaiensis</name>
    <dbReference type="NCBI Taxonomy" id="1505037"/>
    <lineage>
        <taxon>Bacteria</taxon>
        <taxon>Pseudomonadati</taxon>
        <taxon>Pseudomonadota</taxon>
        <taxon>Alphaproteobacteria</taxon>
        <taxon>Emcibacterales</taxon>
        <taxon>Emcibacteraceae</taxon>
        <taxon>Emcibacter</taxon>
    </lineage>
</organism>
<protein>
    <submittedName>
        <fullName evidence="1">ATP-binding protein</fullName>
    </submittedName>
</protein>
<dbReference type="SUPFAM" id="SSF55874">
    <property type="entry name" value="ATPase domain of HSP90 chaperone/DNA topoisomerase II/histidine kinase"/>
    <property type="match status" value="1"/>
</dbReference>
<dbReference type="RefSeq" id="WP_139941415.1">
    <property type="nucleotide sequence ID" value="NZ_JBHSYP010000002.1"/>
</dbReference>
<keyword evidence="1" id="KW-0547">Nucleotide-binding</keyword>
<evidence type="ECO:0000313" key="1">
    <source>
        <dbReference type="EMBL" id="TPD59196.1"/>
    </source>
</evidence>
<dbReference type="Proteomes" id="UP000319148">
    <property type="component" value="Unassembled WGS sequence"/>
</dbReference>
<evidence type="ECO:0000313" key="2">
    <source>
        <dbReference type="Proteomes" id="UP000319148"/>
    </source>
</evidence>
<dbReference type="InterPro" id="IPR036890">
    <property type="entry name" value="HATPase_C_sf"/>
</dbReference>
<proteinExistence type="predicted"/>
<dbReference type="CDD" id="cd16936">
    <property type="entry name" value="HATPase_RsbW-like"/>
    <property type="match status" value="1"/>
</dbReference>
<reference evidence="2" key="1">
    <citation type="submission" date="2019-06" db="EMBL/GenBank/DDBJ databases">
        <title>The complete genome of Emcibacter congregatus ZYLT.</title>
        <authorList>
            <person name="Zhao Z."/>
        </authorList>
    </citation>
    <scope>NUCLEOTIDE SEQUENCE [LARGE SCALE GENOMIC DNA]</scope>
    <source>
        <strain evidence="2">MCCC 1A06723</strain>
    </source>
</reference>
<comment type="caution">
    <text evidence="1">The sequence shown here is derived from an EMBL/GenBank/DDBJ whole genome shotgun (WGS) entry which is preliminary data.</text>
</comment>
<dbReference type="Gene3D" id="3.40.50.2300">
    <property type="match status" value="1"/>
</dbReference>
<name>A0A501PH58_9PROT</name>
<gene>
    <name evidence="1" type="ORF">FIV46_13285</name>
</gene>
<dbReference type="GO" id="GO:0005524">
    <property type="term" value="F:ATP binding"/>
    <property type="evidence" value="ECO:0007669"/>
    <property type="project" value="UniProtKB-KW"/>
</dbReference>
<accession>A0A501PH58</accession>
<dbReference type="SUPFAM" id="SSF52172">
    <property type="entry name" value="CheY-like"/>
    <property type="match status" value="1"/>
</dbReference>
<dbReference type="InterPro" id="IPR011006">
    <property type="entry name" value="CheY-like_superfamily"/>
</dbReference>
<keyword evidence="2" id="KW-1185">Reference proteome</keyword>